<evidence type="ECO:0000256" key="3">
    <source>
        <dbReference type="ARBA" id="ARBA00022946"/>
    </source>
</evidence>
<evidence type="ECO:0000256" key="1">
    <source>
        <dbReference type="ARBA" id="ARBA00004173"/>
    </source>
</evidence>
<evidence type="ECO:0000256" key="4">
    <source>
        <dbReference type="ARBA" id="ARBA00022980"/>
    </source>
</evidence>
<evidence type="ECO:0000256" key="7">
    <source>
        <dbReference type="ARBA" id="ARBA00035281"/>
    </source>
</evidence>
<dbReference type="FunFam" id="3.30.1390.20:FF:000005">
    <property type="entry name" value="39S ribosomal protein L30, mitochondrial"/>
    <property type="match status" value="1"/>
</dbReference>
<evidence type="ECO:0000256" key="6">
    <source>
        <dbReference type="ARBA" id="ARBA00023274"/>
    </source>
</evidence>
<protein>
    <recommendedName>
        <fullName evidence="7">Large ribosomal subunit protein uL30m</fullName>
    </recommendedName>
    <alternativeName>
        <fullName evidence="8">39S ribosomal protein L30, mitochondrial</fullName>
    </alternativeName>
</protein>
<keyword evidence="4" id="KW-0689">Ribosomal protein</keyword>
<sequence>MFCAAVRQTQFLAAARAVGVRHRSGNNRNNKKVIFATGERTVPSDQPAAWSTGEVKHPQRLDCPLGNKDHYPKQMPDGGLQYFGFQYYPRIPGEEDPPCEPTPLHLVTRVKCLKKKPWWDKEIMQKIGLNKKRSDIAILKNTPEVNAMLWKVKHLVKVTPIRLPMNQLEDLDPRCCFLKEDGEFSIAPTVKVEDAYLKEDAKLVARKWDRDFVDRHTRKNWDYPWQIKLC</sequence>
<feature type="domain" description="Large ribosomal subunit protein uL30-like ferredoxin-like fold" evidence="9">
    <location>
        <begin position="106"/>
        <end position="156"/>
    </location>
</feature>
<comment type="similarity">
    <text evidence="2">Belongs to the universal ribosomal protein uL30 family.</text>
</comment>
<dbReference type="GO" id="GO:0006412">
    <property type="term" value="P:translation"/>
    <property type="evidence" value="ECO:0007669"/>
    <property type="project" value="InterPro"/>
</dbReference>
<keyword evidence="3" id="KW-0809">Transit peptide</keyword>
<organism evidence="10">
    <name type="scientific">Scylla olivacea</name>
    <name type="common">Orange mud crab</name>
    <name type="synonym">Cancer olivacea</name>
    <dbReference type="NCBI Taxonomy" id="85551"/>
    <lineage>
        <taxon>Eukaryota</taxon>
        <taxon>Metazoa</taxon>
        <taxon>Ecdysozoa</taxon>
        <taxon>Arthropoda</taxon>
        <taxon>Crustacea</taxon>
        <taxon>Multicrustacea</taxon>
        <taxon>Malacostraca</taxon>
        <taxon>Eumalacostraca</taxon>
        <taxon>Eucarida</taxon>
        <taxon>Decapoda</taxon>
        <taxon>Pleocyemata</taxon>
        <taxon>Brachyura</taxon>
        <taxon>Eubrachyura</taxon>
        <taxon>Portunoidea</taxon>
        <taxon>Portunidae</taxon>
        <taxon>Portuninae</taxon>
        <taxon>Scylla</taxon>
    </lineage>
</organism>
<dbReference type="Gene3D" id="3.30.1390.20">
    <property type="entry name" value="Ribosomal protein L30, ferredoxin-like fold domain"/>
    <property type="match status" value="1"/>
</dbReference>
<dbReference type="EMBL" id="GDRN01082129">
    <property type="protein sequence ID" value="JAI61898.1"/>
    <property type="molecule type" value="Transcribed_RNA"/>
</dbReference>
<dbReference type="InterPro" id="IPR016082">
    <property type="entry name" value="Ribosomal_uL30_ferredoxin-like"/>
</dbReference>
<evidence type="ECO:0000256" key="8">
    <source>
        <dbReference type="ARBA" id="ARBA00035356"/>
    </source>
</evidence>
<dbReference type="SUPFAM" id="SSF55129">
    <property type="entry name" value="Ribosomal protein L30p/L7e"/>
    <property type="match status" value="1"/>
</dbReference>
<dbReference type="GO" id="GO:0015934">
    <property type="term" value="C:large ribosomal subunit"/>
    <property type="evidence" value="ECO:0007669"/>
    <property type="project" value="InterPro"/>
</dbReference>
<dbReference type="PANTHER" id="PTHR15892">
    <property type="entry name" value="MITOCHONDRIAL RIBOSOMAL PROTEIN L30"/>
    <property type="match status" value="1"/>
</dbReference>
<dbReference type="GO" id="GO:0005743">
    <property type="term" value="C:mitochondrial inner membrane"/>
    <property type="evidence" value="ECO:0007669"/>
    <property type="project" value="UniProtKB-ARBA"/>
</dbReference>
<evidence type="ECO:0000256" key="2">
    <source>
        <dbReference type="ARBA" id="ARBA00007594"/>
    </source>
</evidence>
<name>A0A0P4W5H1_SCYOL</name>
<evidence type="ECO:0000256" key="5">
    <source>
        <dbReference type="ARBA" id="ARBA00023128"/>
    </source>
</evidence>
<keyword evidence="6" id="KW-0687">Ribonucleoprotein</keyword>
<dbReference type="AlphaFoldDB" id="A0A0P4W5H1"/>
<dbReference type="GO" id="GO:0003735">
    <property type="term" value="F:structural constituent of ribosome"/>
    <property type="evidence" value="ECO:0007669"/>
    <property type="project" value="InterPro"/>
</dbReference>
<reference evidence="10" key="1">
    <citation type="submission" date="2015-09" db="EMBL/GenBank/DDBJ databases">
        <title>Scylla olivacea transcriptome.</title>
        <authorList>
            <person name="Ikhwanuddin M."/>
        </authorList>
    </citation>
    <scope>NUCLEOTIDE SEQUENCE</scope>
</reference>
<dbReference type="Pfam" id="PF00327">
    <property type="entry name" value="Ribosomal_L30"/>
    <property type="match status" value="1"/>
</dbReference>
<proteinExistence type="inferred from homology"/>
<dbReference type="InterPro" id="IPR036919">
    <property type="entry name" value="Ribo_uL30_ferredoxin-like_sf"/>
</dbReference>
<dbReference type="InterPro" id="IPR005996">
    <property type="entry name" value="Ribosomal_uL30_bac-type"/>
</dbReference>
<dbReference type="PANTHER" id="PTHR15892:SF2">
    <property type="entry name" value="LARGE RIBOSOMAL SUBUNIT PROTEIN UL30M"/>
    <property type="match status" value="1"/>
</dbReference>
<evidence type="ECO:0000313" key="10">
    <source>
        <dbReference type="EMBL" id="JAI61898.1"/>
    </source>
</evidence>
<accession>A0A0P4W5H1</accession>
<dbReference type="CDD" id="cd01658">
    <property type="entry name" value="Ribosomal_L30"/>
    <property type="match status" value="1"/>
</dbReference>
<evidence type="ECO:0000259" key="9">
    <source>
        <dbReference type="Pfam" id="PF00327"/>
    </source>
</evidence>
<comment type="subcellular location">
    <subcellularLocation>
        <location evidence="1">Mitochondrion</location>
    </subcellularLocation>
</comment>
<keyword evidence="5" id="KW-0496">Mitochondrion</keyword>